<comment type="caution">
    <text evidence="2">The sequence shown here is derived from an EMBL/GenBank/DDBJ whole genome shotgun (WGS) entry which is preliminary data.</text>
</comment>
<dbReference type="GO" id="GO:0032259">
    <property type="term" value="P:methylation"/>
    <property type="evidence" value="ECO:0007669"/>
    <property type="project" value="InterPro"/>
</dbReference>
<dbReference type="AlphaFoldDB" id="A0A8H4PRB3"/>
<dbReference type="Pfam" id="PF01728">
    <property type="entry name" value="FtsJ"/>
    <property type="match status" value="1"/>
</dbReference>
<keyword evidence="3" id="KW-1185">Reference proteome</keyword>
<dbReference type="SUPFAM" id="SSF53335">
    <property type="entry name" value="S-adenosyl-L-methionine-dependent methyltransferases"/>
    <property type="match status" value="1"/>
</dbReference>
<protein>
    <recommendedName>
        <fullName evidence="1">Ribosomal RNA methyltransferase FtsJ domain-containing protein</fullName>
    </recommendedName>
</protein>
<dbReference type="Proteomes" id="UP000557566">
    <property type="component" value="Unassembled WGS sequence"/>
</dbReference>
<dbReference type="OrthoDB" id="417125at2759"/>
<sequence length="365" mass="41325">MSLPLPTGEPVGRVPLVPKKANTNGHAVKTYLLENVSEFRELSEIRQKGWNNPQGDAFFQRQRQMADKPDEKTSKFFHGLMLKIAREFQSGTKAFTMRKGQPDSGEQTLVLDMCMAPGGFLKVALDRNPGSRAVAFSLPVHVGGHEVRAPSELMERVDVNFLDITMLAADMGVEQIPQDHPEASMFLPRQMEPGQMFDLILCDGQVLRTHARAPYREPREARRLTCTQLAIGLEHMRPGGTMIVLLHKAEAWDTVCLLRRFRQFSRVRLFKPRAGHSKRSSFYLVATDVQSRKPRALEALARWKMVWRVATFGSDDEYAQVVHDPEVNAEELLAEFGPELVRLGRPVWKIQKESLAEAPFIKGKK</sequence>
<name>A0A8H4PRB3_9HYPO</name>
<evidence type="ECO:0000313" key="3">
    <source>
        <dbReference type="Proteomes" id="UP000557566"/>
    </source>
</evidence>
<dbReference type="GO" id="GO:0008168">
    <property type="term" value="F:methyltransferase activity"/>
    <property type="evidence" value="ECO:0007669"/>
    <property type="project" value="InterPro"/>
</dbReference>
<evidence type="ECO:0000259" key="1">
    <source>
        <dbReference type="Pfam" id="PF01728"/>
    </source>
</evidence>
<organism evidence="2 3">
    <name type="scientific">Ophiocordyceps sinensis</name>
    <dbReference type="NCBI Taxonomy" id="72228"/>
    <lineage>
        <taxon>Eukaryota</taxon>
        <taxon>Fungi</taxon>
        <taxon>Dikarya</taxon>
        <taxon>Ascomycota</taxon>
        <taxon>Pezizomycotina</taxon>
        <taxon>Sordariomycetes</taxon>
        <taxon>Hypocreomycetidae</taxon>
        <taxon>Hypocreales</taxon>
        <taxon>Ophiocordycipitaceae</taxon>
        <taxon>Ophiocordyceps</taxon>
    </lineage>
</organism>
<accession>A0A8H4PRB3</accession>
<dbReference type="InterPro" id="IPR002877">
    <property type="entry name" value="RNA_MeTrfase_FtsJ_dom"/>
</dbReference>
<evidence type="ECO:0000313" key="2">
    <source>
        <dbReference type="EMBL" id="KAF4509036.1"/>
    </source>
</evidence>
<gene>
    <name evidence="2" type="ORF">G6O67_005346</name>
</gene>
<feature type="domain" description="Ribosomal RNA methyltransferase FtsJ" evidence="1">
    <location>
        <begin position="107"/>
        <end position="287"/>
    </location>
</feature>
<dbReference type="EMBL" id="JAAVMX010000005">
    <property type="protein sequence ID" value="KAF4509036.1"/>
    <property type="molecule type" value="Genomic_DNA"/>
</dbReference>
<dbReference type="InterPro" id="IPR029063">
    <property type="entry name" value="SAM-dependent_MTases_sf"/>
</dbReference>
<proteinExistence type="predicted"/>
<dbReference type="Gene3D" id="3.40.50.150">
    <property type="entry name" value="Vaccinia Virus protein VP39"/>
    <property type="match status" value="1"/>
</dbReference>
<reference evidence="2 3" key="1">
    <citation type="journal article" date="2020" name="Genome Biol. Evol.">
        <title>A new high-quality draft genome assembly of the Chinese cordyceps Ophiocordyceps sinensis.</title>
        <authorList>
            <person name="Shu R."/>
            <person name="Zhang J."/>
            <person name="Meng Q."/>
            <person name="Zhang H."/>
            <person name="Zhou G."/>
            <person name="Li M."/>
            <person name="Wu P."/>
            <person name="Zhao Y."/>
            <person name="Chen C."/>
            <person name="Qin Q."/>
        </authorList>
    </citation>
    <scope>NUCLEOTIDE SEQUENCE [LARGE SCALE GENOMIC DNA]</scope>
    <source>
        <strain evidence="2 3">IOZ07</strain>
    </source>
</reference>